<dbReference type="Pfam" id="PF00015">
    <property type="entry name" value="MCPsignal"/>
    <property type="match status" value="1"/>
</dbReference>
<dbReference type="SMART" id="SM00304">
    <property type="entry name" value="HAMP"/>
    <property type="match status" value="1"/>
</dbReference>
<evidence type="ECO:0000256" key="3">
    <source>
        <dbReference type="PROSITE-ProRule" id="PRU00284"/>
    </source>
</evidence>
<feature type="domain" description="Methyl-accepting transducer" evidence="5">
    <location>
        <begin position="306"/>
        <end position="563"/>
    </location>
</feature>
<dbReference type="Pfam" id="PF00672">
    <property type="entry name" value="HAMP"/>
    <property type="match status" value="1"/>
</dbReference>
<keyword evidence="4" id="KW-0472">Membrane</keyword>
<keyword evidence="8" id="KW-1185">Reference proteome</keyword>
<dbReference type="EMBL" id="WXEX01000003">
    <property type="protein sequence ID" value="MZP42345.1"/>
    <property type="molecule type" value="Genomic_DNA"/>
</dbReference>
<evidence type="ECO:0000256" key="1">
    <source>
        <dbReference type="ARBA" id="ARBA00023224"/>
    </source>
</evidence>
<accession>A0A845LCZ3</accession>
<organism evidence="7 8">
    <name type="scientific">Heliomicrobium gestii</name>
    <name type="common">Heliobacterium gestii</name>
    <dbReference type="NCBI Taxonomy" id="2699"/>
    <lineage>
        <taxon>Bacteria</taxon>
        <taxon>Bacillati</taxon>
        <taxon>Bacillota</taxon>
        <taxon>Clostridia</taxon>
        <taxon>Eubacteriales</taxon>
        <taxon>Heliobacteriaceae</taxon>
        <taxon>Heliomicrobium</taxon>
    </lineage>
</organism>
<dbReference type="Gene3D" id="6.10.340.10">
    <property type="match status" value="1"/>
</dbReference>
<dbReference type="GO" id="GO:0007165">
    <property type="term" value="P:signal transduction"/>
    <property type="evidence" value="ECO:0007669"/>
    <property type="project" value="UniProtKB-KW"/>
</dbReference>
<dbReference type="PANTHER" id="PTHR32089">
    <property type="entry name" value="METHYL-ACCEPTING CHEMOTAXIS PROTEIN MCPB"/>
    <property type="match status" value="1"/>
</dbReference>
<evidence type="ECO:0000256" key="2">
    <source>
        <dbReference type="ARBA" id="ARBA00029447"/>
    </source>
</evidence>
<dbReference type="Pfam" id="PF12729">
    <property type="entry name" value="4HB_MCP_1"/>
    <property type="match status" value="1"/>
</dbReference>
<protein>
    <submittedName>
        <fullName evidence="7">HAMP domain-containing protein</fullName>
    </submittedName>
</protein>
<dbReference type="Gene3D" id="1.10.287.950">
    <property type="entry name" value="Methyl-accepting chemotaxis protein"/>
    <property type="match status" value="1"/>
</dbReference>
<dbReference type="InterPro" id="IPR003660">
    <property type="entry name" value="HAMP_dom"/>
</dbReference>
<dbReference type="PROSITE" id="PS50885">
    <property type="entry name" value="HAMP"/>
    <property type="match status" value="1"/>
</dbReference>
<dbReference type="InterPro" id="IPR024478">
    <property type="entry name" value="HlyB_4HB_MCP"/>
</dbReference>
<dbReference type="Proteomes" id="UP000471031">
    <property type="component" value="Unassembled WGS sequence"/>
</dbReference>
<keyword evidence="1 3" id="KW-0807">Transducer</keyword>
<evidence type="ECO:0000256" key="4">
    <source>
        <dbReference type="SAM" id="Phobius"/>
    </source>
</evidence>
<keyword evidence="4" id="KW-0812">Transmembrane</keyword>
<keyword evidence="4" id="KW-1133">Transmembrane helix</keyword>
<dbReference type="SUPFAM" id="SSF58104">
    <property type="entry name" value="Methyl-accepting chemotaxis protein (MCP) signaling domain"/>
    <property type="match status" value="1"/>
</dbReference>
<proteinExistence type="inferred from homology"/>
<dbReference type="PANTHER" id="PTHR32089:SF112">
    <property type="entry name" value="LYSOZYME-LIKE PROTEIN-RELATED"/>
    <property type="match status" value="1"/>
</dbReference>
<evidence type="ECO:0000313" key="8">
    <source>
        <dbReference type="Proteomes" id="UP000471031"/>
    </source>
</evidence>
<sequence>MVEHVKIVIDDTIIKRAGIDQKICMKGNATMRMSIPKKLILIAIPIVLAIGFLQAFSYWVFGNTEKIIDNTAKNAQMLQAISQTRLALEQVLMPANDYLITGDPQERKHFADLSAKLEDQIRRLEQLPMDSEEGAIVRDMKNSWAAIKEKSNQILAIQNPIGNQAGAELMEQMDAKTDAATEDIEKFQIIYLERQEKQYQDAEIERQNVERGFLVNSVVVLLLMVGIGLYVRAKVVGPLREIVTVMNDLGHSSGDLTRRIHIQTGDEIEAIANATNQLLENTQTMMQKISHVAENLQTVTDSVAGHCELVGLSNQQVAASITGVAEGTSVQTHEANSLANQVDVLNRVVGALQSLSGVVAEMEDTTTHQLHSSNRLLKHVESSMDDIAQKSNQAKATILELDSMSAEISKVVEVIGAIANQTSLLSLNAAIEAARAGEHGQGFAVVANEVKKLAEQSQGSVDEIARLVATVQSEIQKTVNEIIKNADAAAKGLELSASISRSIEAVEGNFREISGQLASVHDNVLSLDAVSGKIISVTQRISHICQNNSAMSEEVSALAEQQSLELSNILEETSGVKEQAGELQSLVHRFRY</sequence>
<evidence type="ECO:0000259" key="5">
    <source>
        <dbReference type="PROSITE" id="PS50111"/>
    </source>
</evidence>
<evidence type="ECO:0000259" key="6">
    <source>
        <dbReference type="PROSITE" id="PS50885"/>
    </source>
</evidence>
<feature type="domain" description="HAMP" evidence="6">
    <location>
        <begin position="233"/>
        <end position="287"/>
    </location>
</feature>
<dbReference type="SMART" id="SM00283">
    <property type="entry name" value="MA"/>
    <property type="match status" value="1"/>
</dbReference>
<dbReference type="OrthoDB" id="9814363at2"/>
<dbReference type="RefSeq" id="WP_161260912.1">
    <property type="nucleotide sequence ID" value="NZ_JAFBDC010000006.1"/>
</dbReference>
<dbReference type="CDD" id="cd06225">
    <property type="entry name" value="HAMP"/>
    <property type="match status" value="1"/>
</dbReference>
<comment type="similarity">
    <text evidence="2">Belongs to the methyl-accepting chemotaxis (MCP) protein family.</text>
</comment>
<feature type="transmembrane region" description="Helical" evidence="4">
    <location>
        <begin position="39"/>
        <end position="61"/>
    </location>
</feature>
<dbReference type="InterPro" id="IPR004089">
    <property type="entry name" value="MCPsignal_dom"/>
</dbReference>
<comment type="caution">
    <text evidence="7">The sequence shown here is derived from an EMBL/GenBank/DDBJ whole genome shotgun (WGS) entry which is preliminary data.</text>
</comment>
<name>A0A845LCZ3_HELGE</name>
<dbReference type="PROSITE" id="PS50111">
    <property type="entry name" value="CHEMOTAXIS_TRANSDUC_2"/>
    <property type="match status" value="1"/>
</dbReference>
<feature type="transmembrane region" description="Helical" evidence="4">
    <location>
        <begin position="213"/>
        <end position="231"/>
    </location>
</feature>
<evidence type="ECO:0000313" key="7">
    <source>
        <dbReference type="EMBL" id="MZP42345.1"/>
    </source>
</evidence>
<gene>
    <name evidence="7" type="ORF">GTO89_04725</name>
</gene>
<reference evidence="7 8" key="1">
    <citation type="submission" date="2020-01" db="EMBL/GenBank/DDBJ databases">
        <title>Whole genome sequence of Heliobacterium gestii DSM 11169.</title>
        <authorList>
            <person name="Kyndt J.A."/>
            <person name="Meyer T.E."/>
        </authorList>
    </citation>
    <scope>NUCLEOTIDE SEQUENCE [LARGE SCALE GENOMIC DNA]</scope>
    <source>
        <strain evidence="7 8">DSM 11169</strain>
    </source>
</reference>
<dbReference type="AlphaFoldDB" id="A0A845LCZ3"/>
<dbReference type="GO" id="GO:0016020">
    <property type="term" value="C:membrane"/>
    <property type="evidence" value="ECO:0007669"/>
    <property type="project" value="InterPro"/>
</dbReference>